<feature type="domain" description="BHLH" evidence="6">
    <location>
        <begin position="252"/>
        <end position="301"/>
    </location>
</feature>
<evidence type="ECO:0000313" key="7">
    <source>
        <dbReference type="EMBL" id="KAL1215395.1"/>
    </source>
</evidence>
<organism evidence="7 8">
    <name type="scientific">Cardamine amara subsp. amara</name>
    <dbReference type="NCBI Taxonomy" id="228776"/>
    <lineage>
        <taxon>Eukaryota</taxon>
        <taxon>Viridiplantae</taxon>
        <taxon>Streptophyta</taxon>
        <taxon>Embryophyta</taxon>
        <taxon>Tracheophyta</taxon>
        <taxon>Spermatophyta</taxon>
        <taxon>Magnoliopsida</taxon>
        <taxon>eudicotyledons</taxon>
        <taxon>Gunneridae</taxon>
        <taxon>Pentapetalae</taxon>
        <taxon>rosids</taxon>
        <taxon>malvids</taxon>
        <taxon>Brassicales</taxon>
        <taxon>Brassicaceae</taxon>
        <taxon>Cardamineae</taxon>
        <taxon>Cardamine</taxon>
    </lineage>
</organism>
<feature type="region of interest" description="Disordered" evidence="5">
    <location>
        <begin position="242"/>
        <end position="263"/>
    </location>
</feature>
<evidence type="ECO:0000256" key="5">
    <source>
        <dbReference type="SAM" id="MobiDB-lite"/>
    </source>
</evidence>
<feature type="compositionally biased region" description="Basic and acidic residues" evidence="5">
    <location>
        <begin position="139"/>
        <end position="150"/>
    </location>
</feature>
<evidence type="ECO:0000256" key="4">
    <source>
        <dbReference type="ARBA" id="ARBA00023242"/>
    </source>
</evidence>
<dbReference type="EMBL" id="JBANAX010000285">
    <property type="protein sequence ID" value="KAL1215395.1"/>
    <property type="molecule type" value="Genomic_DNA"/>
</dbReference>
<keyword evidence="2" id="KW-0805">Transcription regulation</keyword>
<evidence type="ECO:0000256" key="2">
    <source>
        <dbReference type="ARBA" id="ARBA00023015"/>
    </source>
</evidence>
<dbReference type="PROSITE" id="PS50888">
    <property type="entry name" value="BHLH"/>
    <property type="match status" value="1"/>
</dbReference>
<gene>
    <name evidence="7" type="ORF">V5N11_021823</name>
</gene>
<sequence>MPLDTRLRDLPRACFEDIAARSVHPGILLPELQARCLQPPPLQPLLCSHDKESCGKRFSRADLRSWCAAAATTTTTPHGALESSQKRLLIFDQSGNQTRLLQCPFPLRFPSHTAAEPVKLSELHGLEKAFREDGEELDESHLNGKESEMHEDTEEINALLYSDDDYDDDDCESDDEVMSTGHSPYPMERVCNKRELEEIDGPCKRQKLVVKDNNNISDSSSLVGTKSFTQLNGSSFLKDKKLPESKNISTKEDTGSGLSNEQSKKDKIRTALKILESIVPGAKGNEALLLLDEAIDYLKLLKRDLISTEVNKKKQNSTSHESPILFVKETTWGTRNQETDKA</sequence>
<dbReference type="InterPro" id="IPR037546">
    <property type="entry name" value="SAC51-like"/>
</dbReference>
<dbReference type="CDD" id="cd18917">
    <property type="entry name" value="bHLH_AtSAC51_like"/>
    <property type="match status" value="1"/>
</dbReference>
<comment type="caution">
    <text evidence="7">The sequence shown here is derived from an EMBL/GenBank/DDBJ whole genome shotgun (WGS) entry which is preliminary data.</text>
</comment>
<dbReference type="PANTHER" id="PTHR36066">
    <property type="entry name" value="TRANSCRIPTION FACTOR BHLH145"/>
    <property type="match status" value="1"/>
</dbReference>
<reference evidence="7 8" key="1">
    <citation type="submission" date="2024-04" db="EMBL/GenBank/DDBJ databases">
        <title>Genome assembly C_amara_ONT_v2.</title>
        <authorList>
            <person name="Yant L."/>
            <person name="Moore C."/>
            <person name="Slenker M."/>
        </authorList>
    </citation>
    <scope>NUCLEOTIDE SEQUENCE [LARGE SCALE GENOMIC DNA]</scope>
    <source>
        <tissue evidence="7">Leaf</tissue>
    </source>
</reference>
<name>A0ABD1BIC9_CARAN</name>
<keyword evidence="4" id="KW-0539">Nucleus</keyword>
<dbReference type="Pfam" id="PF23173">
    <property type="entry name" value="bHLH_SAC51"/>
    <property type="match status" value="1"/>
</dbReference>
<dbReference type="Proteomes" id="UP001558713">
    <property type="component" value="Unassembled WGS sequence"/>
</dbReference>
<feature type="region of interest" description="Disordered" evidence="5">
    <location>
        <begin position="131"/>
        <end position="152"/>
    </location>
</feature>
<dbReference type="InterPro" id="IPR011598">
    <property type="entry name" value="bHLH_dom"/>
</dbReference>
<evidence type="ECO:0000256" key="1">
    <source>
        <dbReference type="ARBA" id="ARBA00004123"/>
    </source>
</evidence>
<evidence type="ECO:0000259" key="6">
    <source>
        <dbReference type="PROSITE" id="PS50888"/>
    </source>
</evidence>
<dbReference type="AlphaFoldDB" id="A0ABD1BIC9"/>
<keyword evidence="8" id="KW-1185">Reference proteome</keyword>
<evidence type="ECO:0000313" key="8">
    <source>
        <dbReference type="Proteomes" id="UP001558713"/>
    </source>
</evidence>
<dbReference type="InterPro" id="IPR036638">
    <property type="entry name" value="HLH_DNA-bd_sf"/>
</dbReference>
<accession>A0ABD1BIC9</accession>
<dbReference type="SUPFAM" id="SSF47459">
    <property type="entry name" value="HLH, helix-loop-helix DNA-binding domain"/>
    <property type="match status" value="1"/>
</dbReference>
<protein>
    <submittedName>
        <fullName evidence="7">Transcription factor SAC51</fullName>
    </submittedName>
</protein>
<keyword evidence="3" id="KW-0804">Transcription</keyword>
<proteinExistence type="predicted"/>
<feature type="compositionally biased region" description="Basic and acidic residues" evidence="5">
    <location>
        <begin position="242"/>
        <end position="254"/>
    </location>
</feature>
<dbReference type="GO" id="GO:0005634">
    <property type="term" value="C:nucleus"/>
    <property type="evidence" value="ECO:0007669"/>
    <property type="project" value="UniProtKB-SubCell"/>
</dbReference>
<evidence type="ECO:0000256" key="3">
    <source>
        <dbReference type="ARBA" id="ARBA00023163"/>
    </source>
</evidence>
<comment type="subcellular location">
    <subcellularLocation>
        <location evidence="1">Nucleus</location>
    </subcellularLocation>
</comment>
<dbReference type="PANTHER" id="PTHR36066:SF8">
    <property type="entry name" value="TRANSCRIPTION FACTOR SAC51"/>
    <property type="match status" value="1"/>
</dbReference>